<evidence type="ECO:0000313" key="3">
    <source>
        <dbReference type="EMBL" id="JAA71070.1"/>
    </source>
</evidence>
<keyword evidence="2" id="KW-0732">Signal</keyword>
<organism evidence="3">
    <name type="scientific">Ixodes ricinus</name>
    <name type="common">Common tick</name>
    <name type="synonym">Acarus ricinus</name>
    <dbReference type="NCBI Taxonomy" id="34613"/>
    <lineage>
        <taxon>Eukaryota</taxon>
        <taxon>Metazoa</taxon>
        <taxon>Ecdysozoa</taxon>
        <taxon>Arthropoda</taxon>
        <taxon>Chelicerata</taxon>
        <taxon>Arachnida</taxon>
        <taxon>Acari</taxon>
        <taxon>Parasitiformes</taxon>
        <taxon>Ixodida</taxon>
        <taxon>Ixodoidea</taxon>
        <taxon>Ixodidae</taxon>
        <taxon>Ixodinae</taxon>
        <taxon>Ixodes</taxon>
    </lineage>
</organism>
<proteinExistence type="evidence at transcript level"/>
<name>A0A0K8RIX2_IXORI</name>
<feature type="region of interest" description="Disordered" evidence="1">
    <location>
        <begin position="85"/>
        <end position="107"/>
    </location>
</feature>
<sequence length="107" mass="12181">MKIFILVLLLAVLFYVDSAERRNCPPGQHPKPCNNWKNRNTSCDEGSCYNPTPLPCEECFCYEEDEICEEQCVCDGDTLRQPNNECRDPSDCPADSPGLAYALDERR</sequence>
<reference evidence="3" key="1">
    <citation type="submission" date="2012-12" db="EMBL/GenBank/DDBJ databases">
        <title>Identification and characterization of a phenylalanine ammonia-lyase gene family in Isatis indigotica Fort.</title>
        <authorList>
            <person name="Liu Q."/>
            <person name="Chen J."/>
            <person name="Zhou X."/>
            <person name="Di P."/>
            <person name="Xiao Y."/>
            <person name="Xuan H."/>
            <person name="Zhang L."/>
            <person name="Chen W."/>
        </authorList>
    </citation>
    <scope>NUCLEOTIDE SEQUENCE</scope>
    <source>
        <tissue evidence="3">Salivary gland</tissue>
    </source>
</reference>
<dbReference type="AlphaFoldDB" id="A0A0K8RIX2"/>
<protein>
    <submittedName>
        <fullName evidence="3">Putative til domain protein</fullName>
    </submittedName>
</protein>
<feature type="signal peptide" evidence="2">
    <location>
        <begin position="1"/>
        <end position="18"/>
    </location>
</feature>
<dbReference type="EMBL" id="GADI01002738">
    <property type="protein sequence ID" value="JAA71070.1"/>
    <property type="molecule type" value="mRNA"/>
</dbReference>
<accession>A0A0K8RIX2</accession>
<evidence type="ECO:0000256" key="1">
    <source>
        <dbReference type="SAM" id="MobiDB-lite"/>
    </source>
</evidence>
<feature type="chain" id="PRO_5005518229" evidence="2">
    <location>
        <begin position="19"/>
        <end position="107"/>
    </location>
</feature>
<evidence type="ECO:0000256" key="2">
    <source>
        <dbReference type="SAM" id="SignalP"/>
    </source>
</evidence>